<dbReference type="GO" id="GO:0005975">
    <property type="term" value="P:carbohydrate metabolic process"/>
    <property type="evidence" value="ECO:0007669"/>
    <property type="project" value="InterPro"/>
</dbReference>
<evidence type="ECO:0000313" key="1">
    <source>
        <dbReference type="EMBL" id="TWD77230.1"/>
    </source>
</evidence>
<sequence>MEVVELQSGAYRATLAPSAGGRVGSLSWSDASRRVDLLQAWDGAAFAEHVWPKAGAFPMLPFANRLSAAGFRFGNRLVRPEPGPSGIVQHGVAHRRTWRLLNVSAERACMQLEMDSTPDWPWAWSAEMDVSLSDIGMSVVMRVRNASTEPMPLSMGWHPYHPTDSSIRSRDLTFDAIARHDLDAEASASLHTSAPVFDMAPGETAAFSGWRGQSSLRVRGEGAIEVACTGSPHLVMHRPMSGDYLCIEPVTVLPGWLGEDAASLLEPGSARQLSWTCGFRAKAQAIASSAGGASSQAEWNV</sequence>
<dbReference type="InterPro" id="IPR008183">
    <property type="entry name" value="Aldose_1/G6P_1-epimerase"/>
</dbReference>
<name>A0A561BEG1_9BURK</name>
<protein>
    <submittedName>
        <fullName evidence="1">Aldose 1-epimerase</fullName>
    </submittedName>
</protein>
<dbReference type="GO" id="GO:0030246">
    <property type="term" value="F:carbohydrate binding"/>
    <property type="evidence" value="ECO:0007669"/>
    <property type="project" value="InterPro"/>
</dbReference>
<evidence type="ECO:0000313" key="2">
    <source>
        <dbReference type="Proteomes" id="UP000319722"/>
    </source>
</evidence>
<dbReference type="Proteomes" id="UP000319722">
    <property type="component" value="Unassembled WGS sequence"/>
</dbReference>
<gene>
    <name evidence="1" type="ORF">FB547_110192</name>
</gene>
<dbReference type="GO" id="GO:0016853">
    <property type="term" value="F:isomerase activity"/>
    <property type="evidence" value="ECO:0007669"/>
    <property type="project" value="InterPro"/>
</dbReference>
<dbReference type="AlphaFoldDB" id="A0A561BEG1"/>
<dbReference type="RefSeq" id="WP_261380400.1">
    <property type="nucleotide sequence ID" value="NZ_VIVL01000010.1"/>
</dbReference>
<dbReference type="SUPFAM" id="SSF74650">
    <property type="entry name" value="Galactose mutarotase-like"/>
    <property type="match status" value="1"/>
</dbReference>
<reference evidence="1 2" key="1">
    <citation type="submission" date="2019-06" db="EMBL/GenBank/DDBJ databases">
        <title>Sorghum-associated microbial communities from plants grown in Nebraska, USA.</title>
        <authorList>
            <person name="Schachtman D."/>
        </authorList>
    </citation>
    <scope>NUCLEOTIDE SEQUENCE [LARGE SCALE GENOMIC DNA]</scope>
    <source>
        <strain evidence="1 2">T529</strain>
    </source>
</reference>
<organism evidence="1 2">
    <name type="scientific">Variovorax beijingensis</name>
    <dbReference type="NCBI Taxonomy" id="2496117"/>
    <lineage>
        <taxon>Bacteria</taxon>
        <taxon>Pseudomonadati</taxon>
        <taxon>Pseudomonadota</taxon>
        <taxon>Betaproteobacteria</taxon>
        <taxon>Burkholderiales</taxon>
        <taxon>Comamonadaceae</taxon>
        <taxon>Variovorax</taxon>
    </lineage>
</organism>
<dbReference type="Gene3D" id="2.70.98.10">
    <property type="match status" value="1"/>
</dbReference>
<dbReference type="InterPro" id="IPR011013">
    <property type="entry name" value="Gal_mutarotase_sf_dom"/>
</dbReference>
<accession>A0A561BEG1</accession>
<dbReference type="InterPro" id="IPR014718">
    <property type="entry name" value="GH-type_carb-bd"/>
</dbReference>
<dbReference type="EMBL" id="VIVL01000010">
    <property type="protein sequence ID" value="TWD77230.1"/>
    <property type="molecule type" value="Genomic_DNA"/>
</dbReference>
<dbReference type="Pfam" id="PF01263">
    <property type="entry name" value="Aldose_epim"/>
    <property type="match status" value="1"/>
</dbReference>
<proteinExistence type="predicted"/>
<comment type="caution">
    <text evidence="1">The sequence shown here is derived from an EMBL/GenBank/DDBJ whole genome shotgun (WGS) entry which is preliminary data.</text>
</comment>